<evidence type="ECO:0000313" key="1">
    <source>
        <dbReference type="EMBL" id="SUS06582.1"/>
    </source>
</evidence>
<reference evidence="1" key="1">
    <citation type="submission" date="2018-07" db="EMBL/GenBank/DDBJ databases">
        <authorList>
            <person name="Quirk P.G."/>
            <person name="Krulwich T.A."/>
        </authorList>
    </citation>
    <scope>NUCLEOTIDE SEQUENCE</scope>
</reference>
<name>A0A380TDM9_9ZZZZ</name>
<dbReference type="AlphaFoldDB" id="A0A380TDM9"/>
<accession>A0A380TDM9</accession>
<proteinExistence type="predicted"/>
<protein>
    <submittedName>
        <fullName evidence="1">Uncharacterized protein</fullName>
    </submittedName>
</protein>
<dbReference type="EMBL" id="UIDG01000223">
    <property type="protein sequence ID" value="SUS06582.1"/>
    <property type="molecule type" value="Genomic_DNA"/>
</dbReference>
<organism evidence="1">
    <name type="scientific">metagenome</name>
    <dbReference type="NCBI Taxonomy" id="256318"/>
    <lineage>
        <taxon>unclassified sequences</taxon>
        <taxon>metagenomes</taxon>
    </lineage>
</organism>
<sequence>MVHDRSSRRTRCLNISEGLRKKGGACALDPFETEARSRTSLRKSQLRLQVGVRVRVRKQIDTTGKLVCLK</sequence>
<gene>
    <name evidence="1" type="ORF">DF3PB_30035</name>
</gene>